<dbReference type="Pfam" id="PF13191">
    <property type="entry name" value="AAA_16"/>
    <property type="match status" value="1"/>
</dbReference>
<dbReference type="InterPro" id="IPR016032">
    <property type="entry name" value="Sig_transdc_resp-reg_C-effctor"/>
</dbReference>
<keyword evidence="4" id="KW-1185">Reference proteome</keyword>
<feature type="domain" description="Bacterial transcriptional activator" evidence="2">
    <location>
        <begin position="104"/>
        <end position="239"/>
    </location>
</feature>
<name>A0ABT1I9W2_9PSEU</name>
<dbReference type="PRINTS" id="PR00364">
    <property type="entry name" value="DISEASERSIST"/>
</dbReference>
<dbReference type="SUPFAM" id="SSF48452">
    <property type="entry name" value="TPR-like"/>
    <property type="match status" value="2"/>
</dbReference>
<gene>
    <name evidence="3" type="ORF">LV75_001916</name>
</gene>
<evidence type="ECO:0000256" key="1">
    <source>
        <dbReference type="PROSITE-ProRule" id="PRU00339"/>
    </source>
</evidence>
<proteinExistence type="predicted"/>
<dbReference type="SUPFAM" id="SSF46894">
    <property type="entry name" value="C-terminal effector domain of the bipartite response regulators"/>
    <property type="match status" value="1"/>
</dbReference>
<evidence type="ECO:0000259" key="2">
    <source>
        <dbReference type="SMART" id="SM01043"/>
    </source>
</evidence>
<dbReference type="EMBL" id="JAMTCO010000004">
    <property type="protein sequence ID" value="MCP2269428.1"/>
    <property type="molecule type" value="Genomic_DNA"/>
</dbReference>
<dbReference type="InterPro" id="IPR036388">
    <property type="entry name" value="WH-like_DNA-bd_sf"/>
</dbReference>
<dbReference type="InterPro" id="IPR041664">
    <property type="entry name" value="AAA_16"/>
</dbReference>
<evidence type="ECO:0000313" key="4">
    <source>
        <dbReference type="Proteomes" id="UP001205185"/>
    </source>
</evidence>
<dbReference type="SUPFAM" id="SSF52540">
    <property type="entry name" value="P-loop containing nucleoside triphosphate hydrolases"/>
    <property type="match status" value="1"/>
</dbReference>
<keyword evidence="1" id="KW-0802">TPR repeat</keyword>
<reference evidence="3 4" key="1">
    <citation type="submission" date="2022-06" db="EMBL/GenBank/DDBJ databases">
        <title>Genomic Encyclopedia of Archaeal and Bacterial Type Strains, Phase II (KMG-II): from individual species to whole genera.</title>
        <authorList>
            <person name="Goeker M."/>
        </authorList>
    </citation>
    <scope>NUCLEOTIDE SEQUENCE [LARGE SCALE GENOMIC DNA]</scope>
    <source>
        <strain evidence="3 4">DSM 44255</strain>
    </source>
</reference>
<dbReference type="InterPro" id="IPR011990">
    <property type="entry name" value="TPR-like_helical_dom_sf"/>
</dbReference>
<protein>
    <submittedName>
        <fullName evidence="3">Tetratricopeptide repeat-containing protein</fullName>
    </submittedName>
</protein>
<dbReference type="PANTHER" id="PTHR47691">
    <property type="entry name" value="REGULATOR-RELATED"/>
    <property type="match status" value="1"/>
</dbReference>
<dbReference type="PANTHER" id="PTHR47691:SF3">
    <property type="entry name" value="HTH-TYPE TRANSCRIPTIONAL REGULATOR RV0890C-RELATED"/>
    <property type="match status" value="1"/>
</dbReference>
<sequence length="976" mass="107342">MEPALGILGQTAVRVANGPLVEAGITPKARAMLASLLVRAGGAVSAGTLVDWVWDEEKEHPRNVLGTLDNYATKIRNLLGQHGMTFKLTNSRGTFRLEVDRKSIDFHIFGERLRTARVHIEQGDPAGAMEQVTSALSLLRGPPLDDLTSEPAAGWRYGFEQNQVLPAHFIRLTGLLKLDRAADALQVLEQLQAEHPSSYRLHRLRMTTLHALGRRQDEIEYFTRVRRQMAQEGDLHSAKHLTKHHEELHARRATSRPAMALAEPPQMLPHDITDFVGRSALLRALDALTSDAKGRPLRGVVLVEGMPGVGKTALAVRWAHRAKRRYPDGILYIDLHGFSQYREVDHATIVDSFLTHLGHGKSLSRSLGQKEALLRETLSAKVTLTVLDNARDSAQIREIVPLLAGSLVLVTSRQRLSGLSTGYSVRRIVVPQLLSDESLALLRVQAGAQSTVDEQSLEELAGLCGGLPLALTVLGYNIADCQIKDADGVDRLSALRRRLLKLGATGDQDVTPHSVFAQSYRMLTTPARRAFRLLSLHFGYDFSVEVAAAGLGRPKEEVGDTLATLVGAHLISRSNGVERYRYHDLLRESARRFAADDDIPAECGAAERRMLAFYLAQAIEADRALIPEHPLPPPMPVEPQIQPPSVMLPRQARIFFAEERANLVSSVLQASRQGYHGYAWRLPNAAFTFYEEHGSYAEDCRLVREAAVISARAEGNEIAEGSSLLYLARSYMELGQLERAKEYLDISLGCATRAGMARAQLSTLYHLGKLEVLRDNHEAAAALFERSLELARQEHDQEGLSWTKYYLGVALRAGGRTDDAMIHFHEAKVAAEELRDESLQARCLCGMAAVLADRGEHHMAASYCAKALRLVEPAQDIPATTLVHLRLAEVHLAREALGAARDCAGKGLSLAEEGNRVPAMAEAHRLLGAIAAGSGDRAATSTHRLRAIELYSQLGNRAMELDLRRRLEEGPPEGTT</sequence>
<accession>A0ABT1I9W2</accession>
<dbReference type="Gene3D" id="1.10.10.10">
    <property type="entry name" value="Winged helix-like DNA-binding domain superfamily/Winged helix DNA-binding domain"/>
    <property type="match status" value="1"/>
</dbReference>
<evidence type="ECO:0000313" key="3">
    <source>
        <dbReference type="EMBL" id="MCP2269428.1"/>
    </source>
</evidence>
<feature type="repeat" description="TPR" evidence="1">
    <location>
        <begin position="761"/>
        <end position="794"/>
    </location>
</feature>
<dbReference type="InterPro" id="IPR019734">
    <property type="entry name" value="TPR_rpt"/>
</dbReference>
<dbReference type="Pfam" id="PF13174">
    <property type="entry name" value="TPR_6"/>
    <property type="match status" value="1"/>
</dbReference>
<comment type="caution">
    <text evidence="3">The sequence shown here is derived from an EMBL/GenBank/DDBJ whole genome shotgun (WGS) entry which is preliminary data.</text>
</comment>
<dbReference type="SMART" id="SM00028">
    <property type="entry name" value="TPR"/>
    <property type="match status" value="6"/>
</dbReference>
<dbReference type="Gene3D" id="1.25.40.10">
    <property type="entry name" value="Tetratricopeptide repeat domain"/>
    <property type="match status" value="3"/>
</dbReference>
<dbReference type="SMART" id="SM01043">
    <property type="entry name" value="BTAD"/>
    <property type="match status" value="1"/>
</dbReference>
<organism evidence="3 4">
    <name type="scientific">Actinokineospora diospyrosa</name>
    <dbReference type="NCBI Taxonomy" id="103728"/>
    <lineage>
        <taxon>Bacteria</taxon>
        <taxon>Bacillati</taxon>
        <taxon>Actinomycetota</taxon>
        <taxon>Actinomycetes</taxon>
        <taxon>Pseudonocardiales</taxon>
        <taxon>Pseudonocardiaceae</taxon>
        <taxon>Actinokineospora</taxon>
    </lineage>
</organism>
<dbReference type="Pfam" id="PF03704">
    <property type="entry name" value="BTAD"/>
    <property type="match status" value="1"/>
</dbReference>
<dbReference type="InterPro" id="IPR005158">
    <property type="entry name" value="BTAD"/>
</dbReference>
<dbReference type="PROSITE" id="PS50005">
    <property type="entry name" value="TPR"/>
    <property type="match status" value="1"/>
</dbReference>
<dbReference type="Proteomes" id="UP001205185">
    <property type="component" value="Unassembled WGS sequence"/>
</dbReference>
<dbReference type="InterPro" id="IPR027417">
    <property type="entry name" value="P-loop_NTPase"/>
</dbReference>
<dbReference type="Gene3D" id="3.40.50.300">
    <property type="entry name" value="P-loop containing nucleotide triphosphate hydrolases"/>
    <property type="match status" value="1"/>
</dbReference>